<reference evidence="1 2" key="1">
    <citation type="submission" date="2020-02" db="EMBL/GenBank/DDBJ databases">
        <authorList>
            <person name="Ma Q."/>
            <person name="Huang Y."/>
            <person name="Song X."/>
            <person name="Pei D."/>
        </authorList>
    </citation>
    <scope>NUCLEOTIDE SEQUENCE [LARGE SCALE GENOMIC DNA]</scope>
    <source>
        <strain evidence="1">Sxm20200214</strain>
        <tissue evidence="1">Leaf</tissue>
    </source>
</reference>
<evidence type="ECO:0000313" key="1">
    <source>
        <dbReference type="EMBL" id="KAG2301410.1"/>
    </source>
</evidence>
<dbReference type="AlphaFoldDB" id="A0A8X7V2V3"/>
<organism evidence="1 2">
    <name type="scientific">Brassica carinata</name>
    <name type="common">Ethiopian mustard</name>
    <name type="synonym">Abyssinian cabbage</name>
    <dbReference type="NCBI Taxonomy" id="52824"/>
    <lineage>
        <taxon>Eukaryota</taxon>
        <taxon>Viridiplantae</taxon>
        <taxon>Streptophyta</taxon>
        <taxon>Embryophyta</taxon>
        <taxon>Tracheophyta</taxon>
        <taxon>Spermatophyta</taxon>
        <taxon>Magnoliopsida</taxon>
        <taxon>eudicotyledons</taxon>
        <taxon>Gunneridae</taxon>
        <taxon>Pentapetalae</taxon>
        <taxon>rosids</taxon>
        <taxon>malvids</taxon>
        <taxon>Brassicales</taxon>
        <taxon>Brassicaceae</taxon>
        <taxon>Brassiceae</taxon>
        <taxon>Brassica</taxon>
    </lineage>
</organism>
<sequence length="84" mass="9488">MVNHGEGEGVRCNCGGRVRGVAKRRRWRLDDTEEETEMSSPFDSYKVLERGHGARCVIRCHVLGATTTTQRSHSLPEDVLKFKS</sequence>
<protein>
    <submittedName>
        <fullName evidence="1">Uncharacterized protein</fullName>
    </submittedName>
</protein>
<dbReference type="EMBL" id="JAAMPC010000007">
    <property type="protein sequence ID" value="KAG2301410.1"/>
    <property type="molecule type" value="Genomic_DNA"/>
</dbReference>
<evidence type="ECO:0000313" key="2">
    <source>
        <dbReference type="Proteomes" id="UP000886595"/>
    </source>
</evidence>
<proteinExistence type="predicted"/>
<keyword evidence="2" id="KW-1185">Reference proteome</keyword>
<gene>
    <name evidence="1" type="ORF">Bca52824_030061</name>
</gene>
<name>A0A8X7V2V3_BRACI</name>
<dbReference type="Proteomes" id="UP000886595">
    <property type="component" value="Unassembled WGS sequence"/>
</dbReference>
<accession>A0A8X7V2V3</accession>
<comment type="caution">
    <text evidence="1">The sequence shown here is derived from an EMBL/GenBank/DDBJ whole genome shotgun (WGS) entry which is preliminary data.</text>
</comment>